<keyword evidence="2" id="KW-1185">Reference proteome</keyword>
<organism evidence="1 2">
    <name type="scientific">Caerostris extrusa</name>
    <name type="common">Bark spider</name>
    <name type="synonym">Caerostris bankana</name>
    <dbReference type="NCBI Taxonomy" id="172846"/>
    <lineage>
        <taxon>Eukaryota</taxon>
        <taxon>Metazoa</taxon>
        <taxon>Ecdysozoa</taxon>
        <taxon>Arthropoda</taxon>
        <taxon>Chelicerata</taxon>
        <taxon>Arachnida</taxon>
        <taxon>Araneae</taxon>
        <taxon>Araneomorphae</taxon>
        <taxon>Entelegynae</taxon>
        <taxon>Araneoidea</taxon>
        <taxon>Araneidae</taxon>
        <taxon>Caerostris</taxon>
    </lineage>
</organism>
<protein>
    <submittedName>
        <fullName evidence="1">Uncharacterized protein</fullName>
    </submittedName>
</protein>
<evidence type="ECO:0000313" key="1">
    <source>
        <dbReference type="EMBL" id="GIY48654.1"/>
    </source>
</evidence>
<evidence type="ECO:0000313" key="2">
    <source>
        <dbReference type="Proteomes" id="UP001054945"/>
    </source>
</evidence>
<proteinExistence type="predicted"/>
<comment type="caution">
    <text evidence="1">The sequence shown here is derived from an EMBL/GenBank/DDBJ whole genome shotgun (WGS) entry which is preliminary data.</text>
</comment>
<dbReference type="AlphaFoldDB" id="A0AAV4TTZ5"/>
<gene>
    <name evidence="1" type="ORF">CEXT_53981</name>
</gene>
<dbReference type="EMBL" id="BPLR01011739">
    <property type="protein sequence ID" value="GIY48654.1"/>
    <property type="molecule type" value="Genomic_DNA"/>
</dbReference>
<accession>A0AAV4TTZ5</accession>
<dbReference type="Proteomes" id="UP001054945">
    <property type="component" value="Unassembled WGS sequence"/>
</dbReference>
<name>A0AAV4TTZ5_CAEEX</name>
<reference evidence="1 2" key="1">
    <citation type="submission" date="2021-06" db="EMBL/GenBank/DDBJ databases">
        <title>Caerostris extrusa draft genome.</title>
        <authorList>
            <person name="Kono N."/>
            <person name="Arakawa K."/>
        </authorList>
    </citation>
    <scope>NUCLEOTIDE SEQUENCE [LARGE SCALE GENOMIC DNA]</scope>
</reference>
<sequence length="104" mass="12138">MRLQNTDIRVSKIEKALTETFSWIKEFLELFAEEGDPRIYSFVVFVSAKSPYLIDDPNKLTLNFLAWTPKTKIHRDDMFRRFHGDGDAFQSRDSFNAESNVGTQ</sequence>